<protein>
    <recommendedName>
        <fullName evidence="3">Lipoprotein</fullName>
    </recommendedName>
</protein>
<evidence type="ECO:0000313" key="1">
    <source>
        <dbReference type="EMBL" id="KZN35330.1"/>
    </source>
</evidence>
<proteinExistence type="predicted"/>
<dbReference type="AlphaFoldDB" id="A0A166W2D8"/>
<reference evidence="1 2" key="1">
    <citation type="submission" date="2013-07" db="EMBL/GenBank/DDBJ databases">
        <title>Comparative Genomic and Metabolomic Analysis of Twelve Strains of Pseudoalteromonas luteoviolacea.</title>
        <authorList>
            <person name="Vynne N.G."/>
            <person name="Mansson M."/>
            <person name="Gram L."/>
        </authorList>
    </citation>
    <scope>NUCLEOTIDE SEQUENCE [LARGE SCALE GENOMIC DNA]</scope>
    <source>
        <strain evidence="1 2">DSM 6061</strain>
    </source>
</reference>
<dbReference type="PROSITE" id="PS51257">
    <property type="entry name" value="PROKAR_LIPOPROTEIN"/>
    <property type="match status" value="1"/>
</dbReference>
<dbReference type="Proteomes" id="UP000076643">
    <property type="component" value="Unassembled WGS sequence"/>
</dbReference>
<sequence>MCRNVLALSAILLLGCGSKDSDKVEALSTTSLSEQNFLLTQFLSNQHTPHITTALDGTVTLSDEEGKLVKLTGDDNLKLVAASGEAYPFSNKPTTNLGATPLHCCAISTELPADLPSAQSFEIKLSRNDSAISFGTLTLPKFVEFIYPSTEQDIKAISLNTNQLTLIWQPETDEDLQSIRLTLMASEQNTPCPANKYQRWVKPSQGNEQQAEDKLYSELDYQLNINLVPLFECEKPWRVQVAFDYHNGHSAQQLFDFSKPN</sequence>
<dbReference type="RefSeq" id="WP_063358453.1">
    <property type="nucleotide sequence ID" value="NZ_AQHB01000035.1"/>
</dbReference>
<name>A0A166W2D8_9GAMM</name>
<accession>A0A166W2D8</accession>
<evidence type="ECO:0000313" key="2">
    <source>
        <dbReference type="Proteomes" id="UP000076643"/>
    </source>
</evidence>
<organism evidence="1 2">
    <name type="scientific">Pseudoalteromonas luteoviolacea DSM 6061</name>
    <dbReference type="NCBI Taxonomy" id="1365250"/>
    <lineage>
        <taxon>Bacteria</taxon>
        <taxon>Pseudomonadati</taxon>
        <taxon>Pseudomonadota</taxon>
        <taxon>Gammaproteobacteria</taxon>
        <taxon>Alteromonadales</taxon>
        <taxon>Pseudoalteromonadaceae</taxon>
        <taxon>Pseudoalteromonas</taxon>
    </lineage>
</organism>
<gene>
    <name evidence="1" type="ORF">N475_18485</name>
</gene>
<dbReference type="PATRIC" id="fig|1365250.3.peg.3295"/>
<comment type="caution">
    <text evidence="1">The sequence shown here is derived from an EMBL/GenBank/DDBJ whole genome shotgun (WGS) entry which is preliminary data.</text>
</comment>
<evidence type="ECO:0008006" key="3">
    <source>
        <dbReference type="Google" id="ProtNLM"/>
    </source>
</evidence>
<dbReference type="EMBL" id="AUYB01000112">
    <property type="protein sequence ID" value="KZN35330.1"/>
    <property type="molecule type" value="Genomic_DNA"/>
</dbReference>
<keyword evidence="2" id="KW-1185">Reference proteome</keyword>